<dbReference type="AlphaFoldDB" id="G4Q6Q9"/>
<sequence length="118" mass="13307">MLTNKEIQIYGPLQKLKILYEGFPHPPIVTLDEGLALAETIKAVAVKDLFGEAPKKKLFFLFLLAEGEFFTGKALQETLGAGHLTFGDKKIKRPFPVSFAVKKGLYRPWNCFLIRNKP</sequence>
<dbReference type="KEGG" id="ain:Acin_0158"/>
<dbReference type="Proteomes" id="UP000007093">
    <property type="component" value="Chromosome"/>
</dbReference>
<dbReference type="InParanoid" id="G4Q6Q9"/>
<gene>
    <name evidence="1" type="ordered locus">Acin_0158</name>
</gene>
<proteinExistence type="predicted"/>
<accession>G4Q6Q9</accession>
<dbReference type="SUPFAM" id="SSF55826">
    <property type="entry name" value="YbaK/ProRS associated domain"/>
    <property type="match status" value="1"/>
</dbReference>
<evidence type="ECO:0000313" key="1">
    <source>
        <dbReference type="EMBL" id="AEQ21407.1"/>
    </source>
</evidence>
<reference evidence="1 2" key="1">
    <citation type="journal article" date="2011" name="J. Bacteriol.">
        <title>Complete genome sequence of Acidaminococcus intestini RYC-MR95, a Gram-negative bacterium from the phylum Firmicutes.</title>
        <authorList>
            <person name="D'Auria G."/>
            <person name="Galan J.C."/>
            <person name="Rodriguez-Alcayna M."/>
            <person name="Moya A."/>
            <person name="Baquero F."/>
            <person name="Latorre A."/>
        </authorList>
    </citation>
    <scope>NUCLEOTIDE SEQUENCE [LARGE SCALE GENOMIC DNA]</scope>
    <source>
        <strain evidence="1 2">RyC-MR95</strain>
    </source>
</reference>
<protein>
    <submittedName>
        <fullName evidence="1">Uncharacterized protein</fullName>
    </submittedName>
</protein>
<dbReference type="InterPro" id="IPR036754">
    <property type="entry name" value="YbaK/aa-tRNA-synt-asso_dom_sf"/>
</dbReference>
<dbReference type="GO" id="GO:0002161">
    <property type="term" value="F:aminoacyl-tRNA deacylase activity"/>
    <property type="evidence" value="ECO:0007669"/>
    <property type="project" value="InterPro"/>
</dbReference>
<dbReference type="HOGENOM" id="CLU_2068005_0_0_9"/>
<dbReference type="GeneID" id="92877535"/>
<name>G4Q6Q9_ACIIR</name>
<dbReference type="EMBL" id="CP003058">
    <property type="protein sequence ID" value="AEQ21407.1"/>
    <property type="molecule type" value="Genomic_DNA"/>
</dbReference>
<keyword evidence="2" id="KW-1185">Reference proteome</keyword>
<dbReference type="PATRIC" id="fig|568816.4.peg.150"/>
<evidence type="ECO:0000313" key="2">
    <source>
        <dbReference type="Proteomes" id="UP000007093"/>
    </source>
</evidence>
<dbReference type="Gene3D" id="3.90.960.10">
    <property type="entry name" value="YbaK/aminoacyl-tRNA synthetase-associated domain"/>
    <property type="match status" value="1"/>
</dbReference>
<dbReference type="STRING" id="568816.Acin_0158"/>
<dbReference type="RefSeq" id="WP_009015737.1">
    <property type="nucleotide sequence ID" value="NC_016077.1"/>
</dbReference>
<organism evidence="1 2">
    <name type="scientific">Acidaminococcus intestini (strain RyC-MR95)</name>
    <dbReference type="NCBI Taxonomy" id="568816"/>
    <lineage>
        <taxon>Bacteria</taxon>
        <taxon>Bacillati</taxon>
        <taxon>Bacillota</taxon>
        <taxon>Negativicutes</taxon>
        <taxon>Acidaminococcales</taxon>
        <taxon>Acidaminococcaceae</taxon>
        <taxon>Acidaminococcus</taxon>
    </lineage>
</organism>